<accession>A0A077WVB7</accession>
<proteinExistence type="predicted"/>
<dbReference type="InterPro" id="IPR036691">
    <property type="entry name" value="Endo/exonu/phosph_ase_sf"/>
</dbReference>
<dbReference type="EMBL" id="LK023339">
    <property type="protein sequence ID" value="CDS10662.1"/>
    <property type="molecule type" value="Genomic_DNA"/>
</dbReference>
<sequence length="1231" mass="142053">MFPKRSSIITKHAAIVCLRQDLTLVNAIVSMDERIIVASVVDQQRHIVCNIINTYIPASRTARPEFLRSFLSLPFVHEVDVGPWFLLGDFNLHLNNPTVTGSPAVQPWYDWIRTLFDNCMPAGLPTFQRGNYRSTIDYIFGHHSMMARVTNANQHFLPTSWTDHNLLTIDLLPVRQDIGRGSWRFNPSMLYDEIFITLLDHTMDSFFDTIDKTPAVTPQEQWESLKRLLKYTAQRHSRGSTAHRRSRIAKLQSERQQLLVDPANTDLATIEQQIDSLIQHDTRQTMLRSATRWHEQGERNNKYFFRVIKERQTQQTITALQCSQNGAILTDIQDIIQETRRFYSNLYTPDEIDEVAMQSLLHTIPQTTRLSLSDAADLTAMPHMADIVDLVEHSPLGKSPGLDGLPFEVYKHLIPRSPRFRHLLLLVIRQAFEGIFPASWCHTRMVLLFKKGDPELLRNWRPLSLINTDAKLFTKLLANRLNQVLPKLINPYQTGFMPHRLISDNGWINQVLMHNHSKVQQHDPAVAVFLDQEKAYDRVHPGYLRGVLLHFGFPDSLITSLSRLFFGTQVHISINGHLGKPFQQGRGLRQGDPLSPLLFNLVFEPLLRSILASPLQGVTLAPLRLQSGSQYTTRMLQRITPAPPPLKLLSYADDLEVFLSHPREWAILMDLLKCYGAASNAKVNLSKTILMSLSGKHYIEWESIADTFGAQWHHSHSPEAVRYLGYPLYHNNDQLSLFLDSIKAKVLRHANILKERRLSLRGASTVANSLLLSRLWHVLRVTPVSEQWLKEMKSLVLSFLTPFWPKPSWATLCLPRKYGGVGVVDVMDQSQALHFVYLQRLCKPPRSSDFLSPWIIRYYQMLTGHTSLLPWFLYPKPLQHGLKHTPHMAYLGKLLCRLPGLQPSTDWSAQWLLSVPLRFVKPSGQTELETQPRLHYLLSDLAYWDLERECLTLYPSQTLRHTLLKFRSNLVHSNTTSSTLHLDGYPDICFQINHSTPGSPTSSITSQPVSPTLPSLKHWILQISTTKTSDIPSLSLSQLRRYWHPHWQFILDRSSESDTTTSMPLTFTYPSSFWKRFWRLPIPHKAFTPWWHLLQRCISTQQKLHRFRLHQIDSDLCTLCKIEDEDVEHMFTACSSKRRFWWAALDLLHLGHLFPTQAMIWRALTTFQSYQHRPLDDSTLCRLGCIIAVLWQHHWRCRIDDQPWSTPAALNTLQNDLLYISFIPSLPRTTA</sequence>
<dbReference type="PROSITE" id="PS50878">
    <property type="entry name" value="RT_POL"/>
    <property type="match status" value="1"/>
</dbReference>
<dbReference type="Gene3D" id="3.60.10.10">
    <property type="entry name" value="Endonuclease/exonuclease/phosphatase"/>
    <property type="match status" value="1"/>
</dbReference>
<dbReference type="CDD" id="cd01650">
    <property type="entry name" value="RT_nLTR_like"/>
    <property type="match status" value="1"/>
</dbReference>
<organism evidence="2">
    <name type="scientific">Lichtheimia ramosa</name>
    <dbReference type="NCBI Taxonomy" id="688394"/>
    <lineage>
        <taxon>Eukaryota</taxon>
        <taxon>Fungi</taxon>
        <taxon>Fungi incertae sedis</taxon>
        <taxon>Mucoromycota</taxon>
        <taxon>Mucoromycotina</taxon>
        <taxon>Mucoromycetes</taxon>
        <taxon>Mucorales</taxon>
        <taxon>Lichtheimiaceae</taxon>
        <taxon>Lichtheimia</taxon>
    </lineage>
</organism>
<dbReference type="InterPro" id="IPR026960">
    <property type="entry name" value="RVT-Znf"/>
</dbReference>
<gene>
    <name evidence="2" type="ORF">LRAMOSA11148</name>
</gene>
<protein>
    <recommendedName>
        <fullName evidence="1">Reverse transcriptase domain-containing protein</fullName>
    </recommendedName>
</protein>
<reference evidence="2" key="1">
    <citation type="journal article" date="2014" name="Genome Announc.">
        <title>De novo whole-genome sequence and genome annotation of Lichtheimia ramosa.</title>
        <authorList>
            <person name="Linde J."/>
            <person name="Schwartze V."/>
            <person name="Binder U."/>
            <person name="Lass-Florl C."/>
            <person name="Voigt K."/>
            <person name="Horn F."/>
        </authorList>
    </citation>
    <scope>NUCLEOTIDE SEQUENCE</scope>
    <source>
        <strain evidence="2">JMRC FSU:6197</strain>
    </source>
</reference>
<feature type="domain" description="Reverse transcriptase" evidence="1">
    <location>
        <begin position="429"/>
        <end position="728"/>
    </location>
</feature>
<dbReference type="OrthoDB" id="2281256at2759"/>
<dbReference type="InterPro" id="IPR043502">
    <property type="entry name" value="DNA/RNA_pol_sf"/>
</dbReference>
<dbReference type="PANTHER" id="PTHR31635">
    <property type="entry name" value="REVERSE TRANSCRIPTASE DOMAIN-CONTAINING PROTEIN-RELATED"/>
    <property type="match status" value="1"/>
</dbReference>
<dbReference type="PANTHER" id="PTHR31635:SF196">
    <property type="entry name" value="REVERSE TRANSCRIPTASE DOMAIN-CONTAINING PROTEIN-RELATED"/>
    <property type="match status" value="1"/>
</dbReference>
<dbReference type="SUPFAM" id="SSF56219">
    <property type="entry name" value="DNase I-like"/>
    <property type="match status" value="1"/>
</dbReference>
<dbReference type="AlphaFoldDB" id="A0A077WVB7"/>
<dbReference type="InterPro" id="IPR000477">
    <property type="entry name" value="RT_dom"/>
</dbReference>
<dbReference type="Pfam" id="PF00078">
    <property type="entry name" value="RVT_1"/>
    <property type="match status" value="1"/>
</dbReference>
<dbReference type="Pfam" id="PF13966">
    <property type="entry name" value="zf-RVT"/>
    <property type="match status" value="1"/>
</dbReference>
<dbReference type="SUPFAM" id="SSF56672">
    <property type="entry name" value="DNA/RNA polymerases"/>
    <property type="match status" value="1"/>
</dbReference>
<evidence type="ECO:0000259" key="1">
    <source>
        <dbReference type="PROSITE" id="PS50878"/>
    </source>
</evidence>
<name>A0A077WVB7_9FUNG</name>
<evidence type="ECO:0000313" key="2">
    <source>
        <dbReference type="EMBL" id="CDS10662.1"/>
    </source>
</evidence>